<keyword evidence="5" id="KW-0378">Hydrolase</keyword>
<dbReference type="GO" id="GO:0005634">
    <property type="term" value="C:nucleus"/>
    <property type="evidence" value="ECO:0007669"/>
    <property type="project" value="TreeGrafter"/>
</dbReference>
<dbReference type="GO" id="GO:0070139">
    <property type="term" value="F:SUMO-specific endopeptidase activity"/>
    <property type="evidence" value="ECO:0007669"/>
    <property type="project" value="TreeGrafter"/>
</dbReference>
<keyword evidence="4" id="KW-0833">Ubl conjugation pathway</keyword>
<feature type="domain" description="Ubiquitin-like protease family profile" evidence="6">
    <location>
        <begin position="1"/>
        <end position="337"/>
    </location>
</feature>
<dbReference type="Proteomes" id="UP001205998">
    <property type="component" value="Unassembled WGS sequence"/>
</dbReference>
<dbReference type="PROSITE" id="PS50600">
    <property type="entry name" value="ULP_PROTEASE"/>
    <property type="match status" value="1"/>
</dbReference>
<dbReference type="PANTHER" id="PTHR46896">
    <property type="entry name" value="SENTRIN-SPECIFIC PROTEASE"/>
    <property type="match status" value="1"/>
</dbReference>
<evidence type="ECO:0000256" key="4">
    <source>
        <dbReference type="ARBA" id="ARBA00022786"/>
    </source>
</evidence>
<dbReference type="GO" id="GO:0016926">
    <property type="term" value="P:protein desumoylation"/>
    <property type="evidence" value="ECO:0007669"/>
    <property type="project" value="TreeGrafter"/>
</dbReference>
<dbReference type="GO" id="GO:0006508">
    <property type="term" value="P:proteolysis"/>
    <property type="evidence" value="ECO:0007669"/>
    <property type="project" value="UniProtKB-KW"/>
</dbReference>
<dbReference type="InterPro" id="IPR003653">
    <property type="entry name" value="Peptidase_C48_C"/>
</dbReference>
<dbReference type="InterPro" id="IPR038765">
    <property type="entry name" value="Papain-like_cys_pep_sf"/>
</dbReference>
<sequence length="384" mass="44213">MPQILEKNPSFTTSTNQRTLQFKGVVLKRRHFQHTLLSCSTKNTKRMGSNNGIENPKPNALPLMDKVGPGEPESSNSVERTSCIDEKPLLGVPRKYRMRDEFSVDYIEITNNVKIEASELASCEWCRSRRLPALLLLMTDAAIWRLREQLVVSTDTGTWDGCRSKHQQETYLLIIFESAPTVLEEAALEEIFAEIGRLKNLSNFTVNLTYEEARDRLTTRERFQANEVKTLSVSDDEDDLMECSSSHAETLVIYPPPPAKGGFSITNEDLHCLNEGNYLNDVIIDFYLKYLEMEWRVRKGSLWSSGKRAMTGWSVQVPQQDNHTDCGVYVLQYVESFITNPPRNFHAAMDLRDWFPQELVKKKRERIKEIIFSLHHQQQAEFGE</sequence>
<reference evidence="7" key="1">
    <citation type="submission" date="2018-07" db="EMBL/GenBank/DDBJ databases">
        <title>Comparative genomics of catfishes provides insights into carnivory and benthic adaptation.</title>
        <authorList>
            <person name="Zhang Y."/>
            <person name="Wang D."/>
            <person name="Peng Z."/>
            <person name="Zheng S."/>
            <person name="Shao F."/>
            <person name="Tao W."/>
        </authorList>
    </citation>
    <scope>NUCLEOTIDE SEQUENCE</scope>
    <source>
        <strain evidence="7">Chongqing</strain>
    </source>
</reference>
<evidence type="ECO:0000313" key="8">
    <source>
        <dbReference type="Proteomes" id="UP001205998"/>
    </source>
</evidence>
<name>A0AAD5AHF9_SILAS</name>
<dbReference type="EMBL" id="MU551716">
    <property type="protein sequence ID" value="KAI5616789.1"/>
    <property type="molecule type" value="Genomic_DNA"/>
</dbReference>
<comment type="caution">
    <text evidence="7">The sequence shown here is derived from an EMBL/GenBank/DDBJ whole genome shotgun (WGS) entry which is preliminary data.</text>
</comment>
<gene>
    <name evidence="7" type="ORF">C0J50_23718</name>
</gene>
<comment type="similarity">
    <text evidence="1">Belongs to the peptidase C48 family.</text>
</comment>
<protein>
    <submittedName>
        <fullName evidence="7">Sentrin-specific protease 6 isoform X3</fullName>
    </submittedName>
</protein>
<keyword evidence="2" id="KW-0597">Phosphoprotein</keyword>
<dbReference type="FunFam" id="1.10.418.20:FF:000004">
    <property type="entry name" value="sentrin-specific protease 7 isoform X1"/>
    <property type="match status" value="1"/>
</dbReference>
<dbReference type="FunFam" id="1.10.418.20:FF:000001">
    <property type="entry name" value="sentrin-specific protease 6 isoform X1"/>
    <property type="match status" value="1"/>
</dbReference>
<evidence type="ECO:0000313" key="7">
    <source>
        <dbReference type="EMBL" id="KAI5616789.1"/>
    </source>
</evidence>
<evidence type="ECO:0000256" key="3">
    <source>
        <dbReference type="ARBA" id="ARBA00022670"/>
    </source>
</evidence>
<dbReference type="GO" id="GO:0005737">
    <property type="term" value="C:cytoplasm"/>
    <property type="evidence" value="ECO:0007669"/>
    <property type="project" value="TreeGrafter"/>
</dbReference>
<evidence type="ECO:0000256" key="5">
    <source>
        <dbReference type="ARBA" id="ARBA00022801"/>
    </source>
</evidence>
<keyword evidence="3 7" id="KW-0645">Protease</keyword>
<organism evidence="7 8">
    <name type="scientific">Silurus asotus</name>
    <name type="common">Amur catfish</name>
    <name type="synonym">Parasilurus asotus</name>
    <dbReference type="NCBI Taxonomy" id="30991"/>
    <lineage>
        <taxon>Eukaryota</taxon>
        <taxon>Metazoa</taxon>
        <taxon>Chordata</taxon>
        <taxon>Craniata</taxon>
        <taxon>Vertebrata</taxon>
        <taxon>Euteleostomi</taxon>
        <taxon>Actinopterygii</taxon>
        <taxon>Neopterygii</taxon>
        <taxon>Teleostei</taxon>
        <taxon>Ostariophysi</taxon>
        <taxon>Siluriformes</taxon>
        <taxon>Siluridae</taxon>
        <taxon>Silurus</taxon>
    </lineage>
</organism>
<evidence type="ECO:0000256" key="1">
    <source>
        <dbReference type="ARBA" id="ARBA00005234"/>
    </source>
</evidence>
<dbReference type="Pfam" id="PF02902">
    <property type="entry name" value="Peptidase_C48"/>
    <property type="match status" value="1"/>
</dbReference>
<evidence type="ECO:0000256" key="2">
    <source>
        <dbReference type="ARBA" id="ARBA00022553"/>
    </source>
</evidence>
<dbReference type="InterPro" id="IPR051947">
    <property type="entry name" value="Sentrin-specific_protease"/>
</dbReference>
<evidence type="ECO:0000259" key="6">
    <source>
        <dbReference type="PROSITE" id="PS50600"/>
    </source>
</evidence>
<dbReference type="PANTHER" id="PTHR46896:SF1">
    <property type="entry name" value="SENTRIN-SPECIFIC PROTEASE 6"/>
    <property type="match status" value="1"/>
</dbReference>
<dbReference type="SUPFAM" id="SSF54001">
    <property type="entry name" value="Cysteine proteinases"/>
    <property type="match status" value="1"/>
</dbReference>
<accession>A0AAD5AHF9</accession>
<dbReference type="AlphaFoldDB" id="A0AAD5AHF9"/>
<proteinExistence type="inferred from homology"/>
<keyword evidence="8" id="KW-1185">Reference proteome</keyword>
<dbReference type="Gene3D" id="1.10.418.20">
    <property type="match status" value="1"/>
</dbReference>